<dbReference type="InterPro" id="IPR001073">
    <property type="entry name" value="C1q_dom"/>
</dbReference>
<dbReference type="Gene3D" id="2.60.120.40">
    <property type="match status" value="1"/>
</dbReference>
<dbReference type="Proteomes" id="UP000324222">
    <property type="component" value="Unassembled WGS sequence"/>
</dbReference>
<evidence type="ECO:0000259" key="1">
    <source>
        <dbReference type="PROSITE" id="PS50871"/>
    </source>
</evidence>
<dbReference type="OrthoDB" id="10070467at2759"/>
<feature type="domain" description="C1q" evidence="1">
    <location>
        <begin position="1"/>
        <end position="63"/>
    </location>
</feature>
<dbReference type="Pfam" id="PF00386">
    <property type="entry name" value="C1q"/>
    <property type="match status" value="1"/>
</dbReference>
<keyword evidence="3" id="KW-1185">Reference proteome</keyword>
<dbReference type="EMBL" id="VSRR010019058">
    <property type="protein sequence ID" value="MPC61880.1"/>
    <property type="molecule type" value="Genomic_DNA"/>
</dbReference>
<protein>
    <recommendedName>
        <fullName evidence="1">C1q domain-containing protein</fullName>
    </recommendedName>
</protein>
<dbReference type="AlphaFoldDB" id="A0A5B7GNW6"/>
<comment type="caution">
    <text evidence="2">The sequence shown here is derived from an EMBL/GenBank/DDBJ whole genome shotgun (WGS) entry which is preliminary data.</text>
</comment>
<dbReference type="PROSITE" id="PS50871">
    <property type="entry name" value="C1Q"/>
    <property type="match status" value="1"/>
</dbReference>
<name>A0A5B7GNW6_PORTR</name>
<gene>
    <name evidence="2" type="ORF">E2C01_055957</name>
</gene>
<reference evidence="2 3" key="1">
    <citation type="submission" date="2019-05" db="EMBL/GenBank/DDBJ databases">
        <title>Another draft genome of Portunus trituberculatus and its Hox gene families provides insights of decapod evolution.</title>
        <authorList>
            <person name="Jeong J.-H."/>
            <person name="Song I."/>
            <person name="Kim S."/>
            <person name="Choi T."/>
            <person name="Kim D."/>
            <person name="Ryu S."/>
            <person name="Kim W."/>
        </authorList>
    </citation>
    <scope>NUCLEOTIDE SEQUENCE [LARGE SCALE GENOMIC DNA]</scope>
    <source>
        <tissue evidence="2">Muscle</tissue>
    </source>
</reference>
<evidence type="ECO:0000313" key="2">
    <source>
        <dbReference type="EMBL" id="MPC61880.1"/>
    </source>
</evidence>
<accession>A0A5B7GNW6</accession>
<dbReference type="InterPro" id="IPR008983">
    <property type="entry name" value="Tumour_necrosis_fac-like_dom"/>
</dbReference>
<sequence length="63" mass="7148">MRNRQRVASTEAQYYGFGSGSNTAIIHLQKGDIVYVYLAQGFLYENDARFRGYASFSGFRLQG</sequence>
<organism evidence="2 3">
    <name type="scientific">Portunus trituberculatus</name>
    <name type="common">Swimming crab</name>
    <name type="synonym">Neptunus trituberculatus</name>
    <dbReference type="NCBI Taxonomy" id="210409"/>
    <lineage>
        <taxon>Eukaryota</taxon>
        <taxon>Metazoa</taxon>
        <taxon>Ecdysozoa</taxon>
        <taxon>Arthropoda</taxon>
        <taxon>Crustacea</taxon>
        <taxon>Multicrustacea</taxon>
        <taxon>Malacostraca</taxon>
        <taxon>Eumalacostraca</taxon>
        <taxon>Eucarida</taxon>
        <taxon>Decapoda</taxon>
        <taxon>Pleocyemata</taxon>
        <taxon>Brachyura</taxon>
        <taxon>Eubrachyura</taxon>
        <taxon>Portunoidea</taxon>
        <taxon>Portunidae</taxon>
        <taxon>Portuninae</taxon>
        <taxon>Portunus</taxon>
    </lineage>
</organism>
<proteinExistence type="predicted"/>
<evidence type="ECO:0000313" key="3">
    <source>
        <dbReference type="Proteomes" id="UP000324222"/>
    </source>
</evidence>
<dbReference type="SUPFAM" id="SSF49842">
    <property type="entry name" value="TNF-like"/>
    <property type="match status" value="1"/>
</dbReference>